<dbReference type="Proteomes" id="UP000254712">
    <property type="component" value="Unassembled WGS sequence"/>
</dbReference>
<organism evidence="2 3">
    <name type="scientific">Salmonella enterica I</name>
    <dbReference type="NCBI Taxonomy" id="59201"/>
    <lineage>
        <taxon>Bacteria</taxon>
        <taxon>Pseudomonadati</taxon>
        <taxon>Pseudomonadota</taxon>
        <taxon>Gammaproteobacteria</taxon>
        <taxon>Enterobacterales</taxon>
        <taxon>Enterobacteriaceae</taxon>
        <taxon>Salmonella</taxon>
    </lineage>
</organism>
<evidence type="ECO:0000313" key="2">
    <source>
        <dbReference type="EMBL" id="SUH36481.1"/>
    </source>
</evidence>
<dbReference type="PANTHER" id="PTHR32309:SF32">
    <property type="entry name" value="TYROSINE-PROTEIN KINASE ETK-RELATED"/>
    <property type="match status" value="1"/>
</dbReference>
<dbReference type="InterPro" id="IPR002586">
    <property type="entry name" value="CobQ/CobB/MinD/ParA_Nub-bd_dom"/>
</dbReference>
<dbReference type="EMBL" id="UGXT01000002">
    <property type="protein sequence ID" value="SUH36481.1"/>
    <property type="molecule type" value="Genomic_DNA"/>
</dbReference>
<dbReference type="SUPFAM" id="SSF52540">
    <property type="entry name" value="P-loop containing nucleoside triphosphate hydrolases"/>
    <property type="match status" value="1"/>
</dbReference>
<keyword evidence="2" id="KW-0418">Kinase</keyword>
<gene>
    <name evidence="2" type="primary">wzc_6</name>
    <name evidence="2" type="ORF">NCTC8261_02737</name>
</gene>
<dbReference type="InterPro" id="IPR050445">
    <property type="entry name" value="Bact_polysacc_biosynth/exp"/>
</dbReference>
<dbReference type="Pfam" id="PF01656">
    <property type="entry name" value="CbiA"/>
    <property type="match status" value="1"/>
</dbReference>
<sequence length="71" mass="7915">MMQAQNNVLMLTGVSPSIGKTFVCANLAAVISQTHKRVLLIDCDMRRATPMNCSAPITWTAYLTFWRAKAR</sequence>
<evidence type="ECO:0000259" key="1">
    <source>
        <dbReference type="Pfam" id="PF01656"/>
    </source>
</evidence>
<dbReference type="Gene3D" id="3.40.50.300">
    <property type="entry name" value="P-loop containing nucleotide triphosphate hydrolases"/>
    <property type="match status" value="1"/>
</dbReference>
<reference evidence="2 3" key="1">
    <citation type="submission" date="2018-06" db="EMBL/GenBank/DDBJ databases">
        <authorList>
            <consortium name="Pathogen Informatics"/>
            <person name="Doyle S."/>
        </authorList>
    </citation>
    <scope>NUCLEOTIDE SEQUENCE [LARGE SCALE GENOMIC DNA]</scope>
    <source>
        <strain evidence="2 3">NCTC8261</strain>
    </source>
</reference>
<dbReference type="EC" id="2.7.10.-" evidence="2"/>
<dbReference type="PANTHER" id="PTHR32309">
    <property type="entry name" value="TYROSINE-PROTEIN KINASE"/>
    <property type="match status" value="1"/>
</dbReference>
<feature type="domain" description="CobQ/CobB/MinD/ParA nucleotide binding" evidence="1">
    <location>
        <begin position="16"/>
        <end position="46"/>
    </location>
</feature>
<evidence type="ECO:0000313" key="3">
    <source>
        <dbReference type="Proteomes" id="UP000254712"/>
    </source>
</evidence>
<proteinExistence type="predicted"/>
<name>A0A379WRX9_SALET</name>
<accession>A0A379WRX9</accession>
<keyword evidence="2" id="KW-0808">Transferase</keyword>
<dbReference type="GO" id="GO:0004713">
    <property type="term" value="F:protein tyrosine kinase activity"/>
    <property type="evidence" value="ECO:0007669"/>
    <property type="project" value="TreeGrafter"/>
</dbReference>
<dbReference type="GO" id="GO:0005886">
    <property type="term" value="C:plasma membrane"/>
    <property type="evidence" value="ECO:0007669"/>
    <property type="project" value="TreeGrafter"/>
</dbReference>
<protein>
    <submittedName>
        <fullName evidence="2">Tyrosine kinase</fullName>
        <ecNumber evidence="2">2.7.10.-</ecNumber>
    </submittedName>
</protein>
<dbReference type="AlphaFoldDB" id="A0A379WRX9"/>
<dbReference type="InterPro" id="IPR027417">
    <property type="entry name" value="P-loop_NTPase"/>
</dbReference>